<sequence length="494" mass="55839">MSTFNPQYFLEEEQEWMVKSGILDKNRNNFDNDYLKNVGRKAYQSLFPADSKAKNALFRSLHSSEEKNTRLHIQLTFQADVIRNSRLADYPWELLHDGEKFLLHRNVTISRYIAYESVPPKLPATDKVNVLLVSSAAQDSELELKELSELEMQAIRKGLKNASNAGHINLVKLEYATRDGLRAYLTEHRGEDAPHVLHFDGHGLFGKRCSNPECRTMHKGNKPEKCRKCDRILPDPQGYLVFEDADYISAEEFGVLLRQSSLGDGSNKSGGIALVVLSACQSGMALDRDSVFNGTAQNLISHRIPSVVAMQYSVSVASATKFAEQFYRSLGQKNSLGIAIAQAREVMGIEGNQWYRPVLYLRWEDNEGGQLFRDFPTQSNNIPQNKLVSSVNDPKNQPLSNALDLNNKQQQKLQEALISAFPSEAKLTMMLEYQLEIRLNTIAGGSNYEEIMFNLVKWFENQGRLQDLIDAARRKNSGNPKLKEFAREIGLVDS</sequence>
<accession>A0A951QGB8</accession>
<evidence type="ECO:0000313" key="3">
    <source>
        <dbReference type="EMBL" id="MBW4665929.1"/>
    </source>
</evidence>
<proteinExistence type="predicted"/>
<dbReference type="InterPro" id="IPR045430">
    <property type="entry name" value="EAD1"/>
</dbReference>
<dbReference type="EMBL" id="JAHHGZ010000001">
    <property type="protein sequence ID" value="MBW4665929.1"/>
    <property type="molecule type" value="Genomic_DNA"/>
</dbReference>
<reference evidence="3" key="1">
    <citation type="submission" date="2021-05" db="EMBL/GenBank/DDBJ databases">
        <authorList>
            <person name="Pietrasiak N."/>
            <person name="Ward R."/>
            <person name="Stajich J.E."/>
            <person name="Kurbessoian T."/>
        </authorList>
    </citation>
    <scope>NUCLEOTIDE SEQUENCE</scope>
    <source>
        <strain evidence="3">GSE-NOS-MK-12-04C</strain>
    </source>
</reference>
<dbReference type="AlphaFoldDB" id="A0A951QGB8"/>
<comment type="caution">
    <text evidence="3">The sequence shown here is derived from an EMBL/GenBank/DDBJ whole genome shotgun (WGS) entry which is preliminary data.</text>
</comment>
<dbReference type="Pfam" id="PF19955">
    <property type="entry name" value="EAD1"/>
    <property type="match status" value="1"/>
</dbReference>
<feature type="domain" description="CHAT" evidence="1">
    <location>
        <begin position="84"/>
        <end position="347"/>
    </location>
</feature>
<dbReference type="InterPro" id="IPR024983">
    <property type="entry name" value="CHAT_dom"/>
</dbReference>
<evidence type="ECO:0000313" key="4">
    <source>
        <dbReference type="Proteomes" id="UP000729701"/>
    </source>
</evidence>
<organism evidence="3 4">
    <name type="scientific">Cyanomargarita calcarea GSE-NOS-MK-12-04C</name>
    <dbReference type="NCBI Taxonomy" id="2839659"/>
    <lineage>
        <taxon>Bacteria</taxon>
        <taxon>Bacillati</taxon>
        <taxon>Cyanobacteriota</taxon>
        <taxon>Cyanophyceae</taxon>
        <taxon>Nostocales</taxon>
        <taxon>Cyanomargaritaceae</taxon>
        <taxon>Cyanomargarita</taxon>
    </lineage>
</organism>
<evidence type="ECO:0000259" key="1">
    <source>
        <dbReference type="Pfam" id="PF12770"/>
    </source>
</evidence>
<gene>
    <name evidence="3" type="ORF">KME60_00440</name>
</gene>
<dbReference type="Pfam" id="PF12770">
    <property type="entry name" value="CHAT"/>
    <property type="match status" value="1"/>
</dbReference>
<name>A0A951QGB8_9CYAN</name>
<reference evidence="3" key="2">
    <citation type="journal article" date="2022" name="Microbiol. Resour. Announc.">
        <title>Metagenome Sequencing to Explore Phylogenomics of Terrestrial Cyanobacteria.</title>
        <authorList>
            <person name="Ward R.D."/>
            <person name="Stajich J.E."/>
            <person name="Johansen J.R."/>
            <person name="Huntemann M."/>
            <person name="Clum A."/>
            <person name="Foster B."/>
            <person name="Foster B."/>
            <person name="Roux S."/>
            <person name="Palaniappan K."/>
            <person name="Varghese N."/>
            <person name="Mukherjee S."/>
            <person name="Reddy T.B.K."/>
            <person name="Daum C."/>
            <person name="Copeland A."/>
            <person name="Chen I.A."/>
            <person name="Ivanova N.N."/>
            <person name="Kyrpides N.C."/>
            <person name="Shapiro N."/>
            <person name="Eloe-Fadrosh E.A."/>
            <person name="Pietrasiak N."/>
        </authorList>
    </citation>
    <scope>NUCLEOTIDE SEQUENCE</scope>
    <source>
        <strain evidence="3">GSE-NOS-MK-12-04C</strain>
    </source>
</reference>
<evidence type="ECO:0000259" key="2">
    <source>
        <dbReference type="Pfam" id="PF19955"/>
    </source>
</evidence>
<dbReference type="Proteomes" id="UP000729701">
    <property type="component" value="Unassembled WGS sequence"/>
</dbReference>
<feature type="domain" description="Effector-associated" evidence="2">
    <location>
        <begin position="404"/>
        <end position="489"/>
    </location>
</feature>
<protein>
    <submittedName>
        <fullName evidence="3">CHAT domain-containing protein</fullName>
    </submittedName>
</protein>